<dbReference type="InParanoid" id="G0NR02"/>
<protein>
    <submittedName>
        <fullName evidence="1">Uncharacterized protein</fullName>
    </submittedName>
</protein>
<name>G0NR02_CAEBE</name>
<keyword evidence="2" id="KW-1185">Reference proteome</keyword>
<proteinExistence type="predicted"/>
<evidence type="ECO:0000313" key="2">
    <source>
        <dbReference type="Proteomes" id="UP000008068"/>
    </source>
</evidence>
<dbReference type="HOGENOM" id="CLU_3430034_0_0_1"/>
<dbReference type="EMBL" id="GL379929">
    <property type="protein sequence ID" value="EGT35985.1"/>
    <property type="molecule type" value="Genomic_DNA"/>
</dbReference>
<reference evidence="2" key="1">
    <citation type="submission" date="2011-07" db="EMBL/GenBank/DDBJ databases">
        <authorList>
            <consortium name="Caenorhabditis brenneri Sequencing and Analysis Consortium"/>
            <person name="Wilson R.K."/>
        </authorList>
    </citation>
    <scope>NUCLEOTIDE SEQUENCE [LARGE SCALE GENOMIC DNA]</scope>
    <source>
        <strain evidence="2">PB2801</strain>
    </source>
</reference>
<accession>G0NR02</accession>
<evidence type="ECO:0000313" key="1">
    <source>
        <dbReference type="EMBL" id="EGT35985.1"/>
    </source>
</evidence>
<gene>
    <name evidence="1" type="ORF">CAEBREN_28296</name>
</gene>
<dbReference type="AlphaFoldDB" id="G0NR02"/>
<organism evidence="2">
    <name type="scientific">Caenorhabditis brenneri</name>
    <name type="common">Nematode worm</name>
    <dbReference type="NCBI Taxonomy" id="135651"/>
    <lineage>
        <taxon>Eukaryota</taxon>
        <taxon>Metazoa</taxon>
        <taxon>Ecdysozoa</taxon>
        <taxon>Nematoda</taxon>
        <taxon>Chromadorea</taxon>
        <taxon>Rhabditida</taxon>
        <taxon>Rhabditina</taxon>
        <taxon>Rhabditomorpha</taxon>
        <taxon>Rhabditoidea</taxon>
        <taxon>Rhabditidae</taxon>
        <taxon>Peloderinae</taxon>
        <taxon>Caenorhabditis</taxon>
    </lineage>
</organism>
<dbReference type="Proteomes" id="UP000008068">
    <property type="component" value="Unassembled WGS sequence"/>
</dbReference>
<sequence length="19" mass="2428">MYELSLHQHPKKMKSFIYF</sequence>